<dbReference type="NCBIfam" id="NF004314">
    <property type="entry name" value="PRK05710.1-3"/>
    <property type="match status" value="1"/>
</dbReference>
<evidence type="ECO:0000259" key="8">
    <source>
        <dbReference type="Pfam" id="PF00749"/>
    </source>
</evidence>
<dbReference type="Pfam" id="PF00749">
    <property type="entry name" value="tRNA-synt_1c"/>
    <property type="match status" value="1"/>
</dbReference>
<protein>
    <submittedName>
        <fullName evidence="9">tRNA glutamyl-Q(34) synthetase GluQRS</fullName>
        <ecNumber evidence="9">6.1.1.-</ecNumber>
    </submittedName>
</protein>
<keyword evidence="7" id="KW-0648">Protein biosynthesis</keyword>
<dbReference type="GO" id="GO:0004818">
    <property type="term" value="F:glutamate-tRNA ligase activity"/>
    <property type="evidence" value="ECO:0007669"/>
    <property type="project" value="TreeGrafter"/>
</dbReference>
<dbReference type="EMBL" id="JADIMG010000036">
    <property type="protein sequence ID" value="MBO8459423.1"/>
    <property type="molecule type" value="Genomic_DNA"/>
</dbReference>
<evidence type="ECO:0000256" key="1">
    <source>
        <dbReference type="ARBA" id="ARBA00022598"/>
    </source>
</evidence>
<keyword evidence="2" id="KW-0479">Metal-binding</keyword>
<evidence type="ECO:0000256" key="6">
    <source>
        <dbReference type="ARBA" id="ARBA00023146"/>
    </source>
</evidence>
<reference evidence="9" key="1">
    <citation type="submission" date="2020-10" db="EMBL/GenBank/DDBJ databases">
        <authorList>
            <person name="Gilroy R."/>
        </authorList>
    </citation>
    <scope>NUCLEOTIDE SEQUENCE</scope>
    <source>
        <strain evidence="9">G3-3990</strain>
    </source>
</reference>
<dbReference type="InterPro" id="IPR000924">
    <property type="entry name" value="Glu/Gln-tRNA-synth"/>
</dbReference>
<evidence type="ECO:0000256" key="4">
    <source>
        <dbReference type="ARBA" id="ARBA00022833"/>
    </source>
</evidence>
<evidence type="ECO:0000256" key="3">
    <source>
        <dbReference type="ARBA" id="ARBA00022741"/>
    </source>
</evidence>
<dbReference type="GO" id="GO:0005524">
    <property type="term" value="F:ATP binding"/>
    <property type="evidence" value="ECO:0007669"/>
    <property type="project" value="UniProtKB-KW"/>
</dbReference>
<dbReference type="InterPro" id="IPR049940">
    <property type="entry name" value="GluQ/Sye"/>
</dbReference>
<dbReference type="PRINTS" id="PR00987">
    <property type="entry name" value="TRNASYNTHGLU"/>
</dbReference>
<name>A0A9D9N423_9BACT</name>
<organism evidence="9 10">
    <name type="scientific">Candidatus Gallipaludibacter merdavium</name>
    <dbReference type="NCBI Taxonomy" id="2840839"/>
    <lineage>
        <taxon>Bacteria</taxon>
        <taxon>Pseudomonadati</taxon>
        <taxon>Bacteroidota</taxon>
        <taxon>Bacteroidia</taxon>
        <taxon>Bacteroidales</taxon>
        <taxon>Candidatus Gallipaludibacter</taxon>
    </lineage>
</organism>
<dbReference type="InterPro" id="IPR020058">
    <property type="entry name" value="Glu/Gln-tRNA-synth_Ib_cat-dom"/>
</dbReference>
<keyword evidence="5 7" id="KW-0067">ATP-binding</keyword>
<comment type="caution">
    <text evidence="9">The sequence shown here is derived from an EMBL/GenBank/DDBJ whole genome shotgun (WGS) entry which is preliminary data.</text>
</comment>
<gene>
    <name evidence="9" type="primary">gluQRS</name>
    <name evidence="9" type="ORF">IAA73_03710</name>
</gene>
<evidence type="ECO:0000256" key="5">
    <source>
        <dbReference type="ARBA" id="ARBA00022840"/>
    </source>
</evidence>
<sequence>MHLGNVYCALLSWLAAKNEGGEWILRIEDLDPQRSRMEYAEQIEQDLKWLGLEWDEGGSSGGPYSPYYQSQRKEIYDYYFRQLQQQQTVYPCYCTRADILAATQAPHLGEPTLAYPGTCRNLTDEERHGKSLVKQPSYRLKVPSETVTFEDGHYGPCRTNLAQTCGDFIVRRADGVFAYQLAVVVDDMLMHINQVVRGRDLLSSTPQQIYLYELFNSSVPMFYHVPLLMSSEGLRLCKRDKSMDMGELKKLYTKPEQLLGLIGAVCGIIDRQEEVTASELLKEFSWSKLVKHDINAYSFAKF</sequence>
<dbReference type="Proteomes" id="UP000823641">
    <property type="component" value="Unassembled WGS sequence"/>
</dbReference>
<dbReference type="AlphaFoldDB" id="A0A9D9N423"/>
<keyword evidence="6 7" id="KW-0030">Aminoacyl-tRNA synthetase</keyword>
<evidence type="ECO:0000256" key="7">
    <source>
        <dbReference type="RuleBase" id="RU363037"/>
    </source>
</evidence>
<dbReference type="InterPro" id="IPR014729">
    <property type="entry name" value="Rossmann-like_a/b/a_fold"/>
</dbReference>
<comment type="similarity">
    <text evidence="7">Belongs to the class-I aminoacyl-tRNA synthetase family.</text>
</comment>
<dbReference type="PANTHER" id="PTHR43311">
    <property type="entry name" value="GLUTAMATE--TRNA LIGASE"/>
    <property type="match status" value="1"/>
</dbReference>
<proteinExistence type="inferred from homology"/>
<keyword evidence="1 7" id="KW-0436">Ligase</keyword>
<dbReference type="Gene3D" id="3.40.50.620">
    <property type="entry name" value="HUPs"/>
    <property type="match status" value="1"/>
</dbReference>
<evidence type="ECO:0000313" key="10">
    <source>
        <dbReference type="Proteomes" id="UP000823641"/>
    </source>
</evidence>
<evidence type="ECO:0000313" key="9">
    <source>
        <dbReference type="EMBL" id="MBO8459423.1"/>
    </source>
</evidence>
<dbReference type="PANTHER" id="PTHR43311:SF1">
    <property type="entry name" value="GLUTAMYL-Q TRNA(ASP) SYNTHETASE"/>
    <property type="match status" value="1"/>
</dbReference>
<evidence type="ECO:0000256" key="2">
    <source>
        <dbReference type="ARBA" id="ARBA00022723"/>
    </source>
</evidence>
<dbReference type="GO" id="GO:0005829">
    <property type="term" value="C:cytosol"/>
    <property type="evidence" value="ECO:0007669"/>
    <property type="project" value="TreeGrafter"/>
</dbReference>
<dbReference type="NCBIfam" id="NF004315">
    <property type="entry name" value="PRK05710.1-4"/>
    <property type="match status" value="1"/>
</dbReference>
<keyword evidence="4" id="KW-0862">Zinc</keyword>
<feature type="domain" description="Glutamyl/glutaminyl-tRNA synthetase class Ib catalytic" evidence="8">
    <location>
        <begin position="1"/>
        <end position="291"/>
    </location>
</feature>
<reference evidence="9" key="2">
    <citation type="journal article" date="2021" name="PeerJ">
        <title>Extensive microbial diversity within the chicken gut microbiome revealed by metagenomics and culture.</title>
        <authorList>
            <person name="Gilroy R."/>
            <person name="Ravi A."/>
            <person name="Getino M."/>
            <person name="Pursley I."/>
            <person name="Horton D.L."/>
            <person name="Alikhan N.F."/>
            <person name="Baker D."/>
            <person name="Gharbi K."/>
            <person name="Hall N."/>
            <person name="Watson M."/>
            <person name="Adriaenssens E.M."/>
            <person name="Foster-Nyarko E."/>
            <person name="Jarju S."/>
            <person name="Secka A."/>
            <person name="Antonio M."/>
            <person name="Oren A."/>
            <person name="Chaudhuri R.R."/>
            <person name="La Ragione R."/>
            <person name="Hildebrand F."/>
            <person name="Pallen M.J."/>
        </authorList>
    </citation>
    <scope>NUCLEOTIDE SEQUENCE</scope>
    <source>
        <strain evidence="9">G3-3990</strain>
    </source>
</reference>
<keyword evidence="3 7" id="KW-0547">Nucleotide-binding</keyword>
<dbReference type="EC" id="6.1.1.-" evidence="9"/>
<accession>A0A9D9N423</accession>
<dbReference type="SUPFAM" id="SSF52374">
    <property type="entry name" value="Nucleotidylyl transferase"/>
    <property type="match status" value="1"/>
</dbReference>
<dbReference type="GO" id="GO:0006424">
    <property type="term" value="P:glutamyl-tRNA aminoacylation"/>
    <property type="evidence" value="ECO:0007669"/>
    <property type="project" value="TreeGrafter"/>
</dbReference>